<protein>
    <submittedName>
        <fullName evidence="2">Uncharacterized protein</fullName>
    </submittedName>
</protein>
<sequence>MTAVLAAAFAFVKGDWRLLLLLALAAGAASEVARQNAGSLDAHRERVVIDEKLDRTTIEDLCRRAGGGGGCSGLQLGGRPTR</sequence>
<dbReference type="RefSeq" id="WP_288199637.1">
    <property type="nucleotide sequence ID" value="NZ_LT608334.1"/>
</dbReference>
<evidence type="ECO:0000256" key="1">
    <source>
        <dbReference type="SAM" id="SignalP"/>
    </source>
</evidence>
<keyword evidence="1" id="KW-0732">Signal</keyword>
<feature type="signal peptide" evidence="1">
    <location>
        <begin position="1"/>
        <end position="28"/>
    </location>
</feature>
<accession>A0A212L9M9</accession>
<proteinExistence type="predicted"/>
<feature type="chain" id="PRO_5012329549" evidence="1">
    <location>
        <begin position="29"/>
        <end position="82"/>
    </location>
</feature>
<organism evidence="2">
    <name type="scientific">uncultured Pleomorphomonas sp</name>
    <dbReference type="NCBI Taxonomy" id="442121"/>
    <lineage>
        <taxon>Bacteria</taxon>
        <taxon>Pseudomonadati</taxon>
        <taxon>Pseudomonadota</taxon>
        <taxon>Alphaproteobacteria</taxon>
        <taxon>Hyphomicrobiales</taxon>
        <taxon>Pleomorphomonadaceae</taxon>
        <taxon>Pleomorphomonas</taxon>
        <taxon>environmental samples</taxon>
    </lineage>
</organism>
<dbReference type="EMBL" id="FMJD01000005">
    <property type="protein sequence ID" value="SCM74029.1"/>
    <property type="molecule type" value="Genomic_DNA"/>
</dbReference>
<evidence type="ECO:0000313" key="2">
    <source>
        <dbReference type="EMBL" id="SCM74029.1"/>
    </source>
</evidence>
<gene>
    <name evidence="2" type="ORF">KL86PLE_130057</name>
</gene>
<reference evidence="2" key="1">
    <citation type="submission" date="2016-08" db="EMBL/GenBank/DDBJ databases">
        <authorList>
            <person name="Seilhamer J.J."/>
        </authorList>
    </citation>
    <scope>NUCLEOTIDE SEQUENCE</scope>
    <source>
        <strain evidence="2">86</strain>
    </source>
</reference>
<dbReference type="AlphaFoldDB" id="A0A212L9M9"/>
<name>A0A212L9M9_9HYPH</name>